<keyword evidence="2" id="KW-1185">Reference proteome</keyword>
<proteinExistence type="predicted"/>
<dbReference type="AlphaFoldDB" id="A0A091AMQ4"/>
<dbReference type="eggNOG" id="COG3496">
    <property type="taxonomic scope" value="Bacteria"/>
</dbReference>
<dbReference type="PANTHER" id="PTHR33973">
    <property type="entry name" value="OS07G0153300 PROTEIN"/>
    <property type="match status" value="1"/>
</dbReference>
<evidence type="ECO:0000313" key="2">
    <source>
        <dbReference type="Proteomes" id="UP000029385"/>
    </source>
</evidence>
<protein>
    <recommendedName>
        <fullName evidence="3">Chromosome partitioning protein ParA</fullName>
    </recommendedName>
</protein>
<gene>
    <name evidence="1" type="ORF">N789_06050</name>
</gene>
<dbReference type="Proteomes" id="UP000029385">
    <property type="component" value="Unassembled WGS sequence"/>
</dbReference>
<dbReference type="RefSeq" id="WP_022968136.1">
    <property type="nucleotide sequence ID" value="NZ_ATVD01000001.1"/>
</dbReference>
<accession>A0A091AMQ4</accession>
<reference evidence="1 2" key="1">
    <citation type="submission" date="2013-09" db="EMBL/GenBank/DDBJ databases">
        <title>Genome sequencing of Arenimonas oryziterrae.</title>
        <authorList>
            <person name="Chen F."/>
            <person name="Wang G."/>
        </authorList>
    </citation>
    <scope>NUCLEOTIDE SEQUENCE [LARGE SCALE GENOMIC DNA]</scope>
    <source>
        <strain evidence="1 2">YC6267</strain>
    </source>
</reference>
<evidence type="ECO:0000313" key="1">
    <source>
        <dbReference type="EMBL" id="KFN41438.1"/>
    </source>
</evidence>
<dbReference type="STRING" id="1121015.GCA_000420545_00475"/>
<comment type="caution">
    <text evidence="1">The sequence shown here is derived from an EMBL/GenBank/DDBJ whole genome shotgun (WGS) entry which is preliminary data.</text>
</comment>
<organism evidence="1 2">
    <name type="scientific">Arenimonas oryziterrae DSM 21050 = YC6267</name>
    <dbReference type="NCBI Taxonomy" id="1121015"/>
    <lineage>
        <taxon>Bacteria</taxon>
        <taxon>Pseudomonadati</taxon>
        <taxon>Pseudomonadota</taxon>
        <taxon>Gammaproteobacteria</taxon>
        <taxon>Lysobacterales</taxon>
        <taxon>Lysobacteraceae</taxon>
        <taxon>Arenimonas</taxon>
    </lineage>
</organism>
<dbReference type="PATRIC" id="fig|1121015.4.peg.2872"/>
<dbReference type="InterPro" id="IPR010775">
    <property type="entry name" value="DUF1365"/>
</dbReference>
<dbReference type="Pfam" id="PF07103">
    <property type="entry name" value="DUF1365"/>
    <property type="match status" value="1"/>
</dbReference>
<dbReference type="PANTHER" id="PTHR33973:SF4">
    <property type="entry name" value="OS07G0153300 PROTEIN"/>
    <property type="match status" value="1"/>
</dbReference>
<sequence>MTPAPFKSAIYEGWVRHRRYSPRPHDFRYRLFQLYLDLDELDDVFKHRWFWSVDRRNLAQIRRRDCFGDPALPIGQAVRDRVEADLGTRPTGPIRMLTHGRYFGVTMNPVSFYYGFADDGQTLEWVLAEITNTPWGERHAYVLPVAEATALGRTLHWQFDKRFHVSPFLPMQRQYQWAFEIPGEHLRVHMDVLAGADREFDATLVLDRHELNAHTLASCLTRYPWLTAKVAVGIYWQAARLWLKRIPFQPHPKTLAVPPARSP</sequence>
<name>A0A091AMQ4_9GAMM</name>
<dbReference type="EMBL" id="AVCI01000045">
    <property type="protein sequence ID" value="KFN41438.1"/>
    <property type="molecule type" value="Genomic_DNA"/>
</dbReference>
<evidence type="ECO:0008006" key="3">
    <source>
        <dbReference type="Google" id="ProtNLM"/>
    </source>
</evidence>